<dbReference type="Pfam" id="PF13567">
    <property type="entry name" value="DUF4131"/>
    <property type="match status" value="1"/>
</dbReference>
<organism evidence="9 10">
    <name type="scientific">Prolixibacter denitrificans</name>
    <dbReference type="NCBI Taxonomy" id="1541063"/>
    <lineage>
        <taxon>Bacteria</taxon>
        <taxon>Pseudomonadati</taxon>
        <taxon>Bacteroidota</taxon>
        <taxon>Bacteroidia</taxon>
        <taxon>Marinilabiliales</taxon>
        <taxon>Prolixibacteraceae</taxon>
        <taxon>Prolixibacter</taxon>
    </lineage>
</organism>
<feature type="transmembrane region" description="Helical" evidence="6">
    <location>
        <begin position="497"/>
        <end position="515"/>
    </location>
</feature>
<feature type="transmembrane region" description="Helical" evidence="6">
    <location>
        <begin position="36"/>
        <end position="52"/>
    </location>
</feature>
<feature type="domain" description="DUF4131" evidence="8">
    <location>
        <begin position="33"/>
        <end position="180"/>
    </location>
</feature>
<dbReference type="InterPro" id="IPR025405">
    <property type="entry name" value="DUF4131"/>
</dbReference>
<dbReference type="PANTHER" id="PTHR30619:SF1">
    <property type="entry name" value="RECOMBINATION PROTEIN 2"/>
    <property type="match status" value="1"/>
</dbReference>
<evidence type="ECO:0000256" key="6">
    <source>
        <dbReference type="SAM" id="Phobius"/>
    </source>
</evidence>
<keyword evidence="2" id="KW-1003">Cell membrane</keyword>
<keyword evidence="5 6" id="KW-0472">Membrane</keyword>
<dbReference type="PANTHER" id="PTHR30619">
    <property type="entry name" value="DNA INTERNALIZATION/COMPETENCE PROTEIN COMEC/REC2"/>
    <property type="match status" value="1"/>
</dbReference>
<gene>
    <name evidence="9" type="ORF">CLV93_105255</name>
</gene>
<dbReference type="InterPro" id="IPR004477">
    <property type="entry name" value="ComEC_N"/>
</dbReference>
<feature type="transmembrane region" description="Helical" evidence="6">
    <location>
        <begin position="59"/>
        <end position="79"/>
    </location>
</feature>
<evidence type="ECO:0000259" key="8">
    <source>
        <dbReference type="Pfam" id="PF13567"/>
    </source>
</evidence>
<evidence type="ECO:0000256" key="3">
    <source>
        <dbReference type="ARBA" id="ARBA00022692"/>
    </source>
</evidence>
<dbReference type="AlphaFoldDB" id="A0A2P8CD27"/>
<evidence type="ECO:0000256" key="2">
    <source>
        <dbReference type="ARBA" id="ARBA00022475"/>
    </source>
</evidence>
<dbReference type="Proteomes" id="UP000240621">
    <property type="component" value="Unassembled WGS sequence"/>
</dbReference>
<feature type="transmembrane region" description="Helical" evidence="6">
    <location>
        <begin position="378"/>
        <end position="400"/>
    </location>
</feature>
<feature type="transmembrane region" description="Helical" evidence="6">
    <location>
        <begin position="349"/>
        <end position="371"/>
    </location>
</feature>
<dbReference type="GO" id="GO:0005886">
    <property type="term" value="C:plasma membrane"/>
    <property type="evidence" value="ECO:0007669"/>
    <property type="project" value="UniProtKB-SubCell"/>
</dbReference>
<feature type="transmembrane region" description="Helical" evidence="6">
    <location>
        <begin position="278"/>
        <end position="294"/>
    </location>
</feature>
<protein>
    <submittedName>
        <fullName evidence="9">Competence protein ComEC</fullName>
    </submittedName>
</protein>
<feature type="transmembrane region" description="Helical" evidence="6">
    <location>
        <begin position="244"/>
        <end position="266"/>
    </location>
</feature>
<comment type="caution">
    <text evidence="9">The sequence shown here is derived from an EMBL/GenBank/DDBJ whole genome shotgun (WGS) entry which is preliminary data.</text>
</comment>
<dbReference type="NCBIfam" id="TIGR00360">
    <property type="entry name" value="ComEC_N-term"/>
    <property type="match status" value="1"/>
</dbReference>
<dbReference type="OrthoDB" id="9761531at2"/>
<evidence type="ECO:0000256" key="5">
    <source>
        <dbReference type="ARBA" id="ARBA00023136"/>
    </source>
</evidence>
<evidence type="ECO:0000256" key="1">
    <source>
        <dbReference type="ARBA" id="ARBA00004651"/>
    </source>
</evidence>
<feature type="domain" description="ComEC/Rec2-related protein" evidence="7">
    <location>
        <begin position="224"/>
        <end position="491"/>
    </location>
</feature>
<keyword evidence="3 6" id="KW-0812">Transmembrane</keyword>
<accession>A0A2P8CD27</accession>
<keyword evidence="4 6" id="KW-1133">Transmembrane helix</keyword>
<dbReference type="Pfam" id="PF03772">
    <property type="entry name" value="Competence"/>
    <property type="match status" value="1"/>
</dbReference>
<comment type="subcellular location">
    <subcellularLocation>
        <location evidence="1">Cell membrane</location>
        <topology evidence="1">Multi-pass membrane protein</topology>
    </subcellularLocation>
</comment>
<feature type="transmembrane region" description="Helical" evidence="6">
    <location>
        <begin position="472"/>
        <end position="492"/>
    </location>
</feature>
<name>A0A2P8CD27_9BACT</name>
<proteinExistence type="predicted"/>
<feature type="transmembrane region" description="Helical" evidence="6">
    <location>
        <begin position="12"/>
        <end position="30"/>
    </location>
</feature>
<evidence type="ECO:0000313" key="9">
    <source>
        <dbReference type="EMBL" id="PSK82861.1"/>
    </source>
</evidence>
<dbReference type="RefSeq" id="WP_106542449.1">
    <property type="nucleotide sequence ID" value="NZ_BLAU01000001.1"/>
</dbReference>
<feature type="transmembrane region" description="Helical" evidence="6">
    <location>
        <begin position="406"/>
        <end position="429"/>
    </location>
</feature>
<evidence type="ECO:0000256" key="4">
    <source>
        <dbReference type="ARBA" id="ARBA00022989"/>
    </source>
</evidence>
<sequence>MTSLTDHLRRVPFFRFLLPFVAGTVAGYSIEGFPLYIGLAGLSTLFLLLITFRRAGYRTAPLFGTLLYFFLFIFGWHWYQQRQYQPKPIPDKTPHFAVVVGYPEEKANSFKTILQLLPEKQNILTYLEKDSTAVNLIPGQVIAFHRQPSAIEPPSNPGEFNYRAYMLRHHITHRLYLRTKDYFITTGKVGLNLRQKALIVREHLLSIFERYGFSGDEMSILSALVLGDRENIDPEIKSEFANSGAIHILAVSGLHVGIIYFVFSFLLKFLKTHRKGRLARLFILLAIIWIYAFITGLSPSVQRAATMFSFIAIGENINRQNNIYNTLAASAFLLLLVNPNLLFEVGFQLSYAAVLSIVFFQPMIYHTIYISNWWLDKIWGLLTVSLAAQVGVSPLSIFYFHQFPVYFWLTNLFAIPLTTLIIYTAFLLLTLSFIPFIGKAIAFLLHILVKALLASVWAVNTVPGAVIPNISFTAPMLLTSFLVIIFLTLFIIRKQRIFLQLILVSFIILAGITTINKYRILTQREIVFFHVPRKTLIAAVHGKNIVWISSEDSIITRQKMGIYMKPFEQLHGIKSSVIIPLSGKSAQQFPFLKKKNNMINFAGMKIWSPEKAEITEFMPPTDLIYLHKIYRKDITKFEAKESLVAQFVTNTPLFSDKRSEKEEKSDMLPKNIHSLPDKGALSANILISDKNKKSGIKIGYITH</sequence>
<evidence type="ECO:0000313" key="10">
    <source>
        <dbReference type="Proteomes" id="UP000240621"/>
    </source>
</evidence>
<reference evidence="9 10" key="1">
    <citation type="submission" date="2018-03" db="EMBL/GenBank/DDBJ databases">
        <title>Genomic Encyclopedia of Archaeal and Bacterial Type Strains, Phase II (KMG-II): from individual species to whole genera.</title>
        <authorList>
            <person name="Goeker M."/>
        </authorList>
    </citation>
    <scope>NUCLEOTIDE SEQUENCE [LARGE SCALE GENOMIC DNA]</scope>
    <source>
        <strain evidence="9 10">DSM 27267</strain>
    </source>
</reference>
<dbReference type="InterPro" id="IPR052159">
    <property type="entry name" value="Competence_DNA_uptake"/>
</dbReference>
<feature type="transmembrane region" description="Helical" evidence="6">
    <location>
        <begin position="441"/>
        <end position="460"/>
    </location>
</feature>
<dbReference type="EMBL" id="PYGC01000005">
    <property type="protein sequence ID" value="PSK82861.1"/>
    <property type="molecule type" value="Genomic_DNA"/>
</dbReference>
<evidence type="ECO:0000259" key="7">
    <source>
        <dbReference type="Pfam" id="PF03772"/>
    </source>
</evidence>